<evidence type="ECO:0000256" key="10">
    <source>
        <dbReference type="ARBA" id="ARBA00022833"/>
    </source>
</evidence>
<keyword evidence="10" id="KW-0862">Zinc</keyword>
<evidence type="ECO:0000256" key="1">
    <source>
        <dbReference type="ARBA" id="ARBA00001941"/>
    </source>
</evidence>
<comment type="pathway">
    <text evidence="3">Amino-acid biosynthesis; L-lysine biosynthesis via DAP pathway; LL-2,6-diaminopimelate from (S)-tetrahydrodipicolinate (succinylase route): step 3/3.</text>
</comment>
<organism evidence="16 17">
    <name type="scientific">Fundicoccus culcitae</name>
    <dbReference type="NCBI Taxonomy" id="2969821"/>
    <lineage>
        <taxon>Bacteria</taxon>
        <taxon>Bacillati</taxon>
        <taxon>Bacillota</taxon>
        <taxon>Bacilli</taxon>
        <taxon>Lactobacillales</taxon>
        <taxon>Aerococcaceae</taxon>
        <taxon>Fundicoccus</taxon>
    </lineage>
</organism>
<keyword evidence="9" id="KW-0378">Hydrolase</keyword>
<accession>A0ABY5P4J5</accession>
<dbReference type="NCBIfam" id="TIGR01910">
    <property type="entry name" value="DapE-ArgE"/>
    <property type="match status" value="1"/>
</dbReference>
<evidence type="ECO:0000256" key="13">
    <source>
        <dbReference type="ARBA" id="ARBA00023285"/>
    </source>
</evidence>
<dbReference type="RefSeq" id="WP_313793166.1">
    <property type="nucleotide sequence ID" value="NZ_CP102453.1"/>
</dbReference>
<keyword evidence="7" id="KW-0028">Amino-acid biosynthesis</keyword>
<evidence type="ECO:0000256" key="4">
    <source>
        <dbReference type="ARBA" id="ARBA00006247"/>
    </source>
</evidence>
<evidence type="ECO:0000313" key="16">
    <source>
        <dbReference type="EMBL" id="UUX33662.1"/>
    </source>
</evidence>
<evidence type="ECO:0000256" key="3">
    <source>
        <dbReference type="ARBA" id="ARBA00005130"/>
    </source>
</evidence>
<evidence type="ECO:0000256" key="14">
    <source>
        <dbReference type="ARBA" id="ARBA00051301"/>
    </source>
</evidence>
<keyword evidence="8" id="KW-0479">Metal-binding</keyword>
<evidence type="ECO:0000256" key="12">
    <source>
        <dbReference type="ARBA" id="ARBA00023154"/>
    </source>
</evidence>
<comment type="cofactor">
    <cofactor evidence="1">
        <name>Co(2+)</name>
        <dbReference type="ChEBI" id="CHEBI:48828"/>
    </cofactor>
</comment>
<comment type="cofactor">
    <cofactor evidence="2">
        <name>Zn(2+)</name>
        <dbReference type="ChEBI" id="CHEBI:29105"/>
    </cofactor>
</comment>
<feature type="domain" description="Peptidase M20 dimerisation" evidence="15">
    <location>
        <begin position="174"/>
        <end position="282"/>
    </location>
</feature>
<comment type="catalytic activity">
    <reaction evidence="14">
        <text>N-succinyl-(2S,6S)-2,6-diaminopimelate + H2O = (2S,6S)-2,6-diaminopimelate + succinate</text>
        <dbReference type="Rhea" id="RHEA:22608"/>
        <dbReference type="ChEBI" id="CHEBI:15377"/>
        <dbReference type="ChEBI" id="CHEBI:30031"/>
        <dbReference type="ChEBI" id="CHEBI:57609"/>
        <dbReference type="ChEBI" id="CHEBI:58087"/>
        <dbReference type="EC" id="3.5.1.18"/>
    </reaction>
</comment>
<keyword evidence="13" id="KW-0170">Cobalt</keyword>
<gene>
    <name evidence="16" type="ORF">NRE15_12250</name>
</gene>
<evidence type="ECO:0000256" key="11">
    <source>
        <dbReference type="ARBA" id="ARBA00022915"/>
    </source>
</evidence>
<dbReference type="Pfam" id="PF01546">
    <property type="entry name" value="Peptidase_M20"/>
    <property type="match status" value="1"/>
</dbReference>
<dbReference type="EMBL" id="CP102453">
    <property type="protein sequence ID" value="UUX33662.1"/>
    <property type="molecule type" value="Genomic_DNA"/>
</dbReference>
<evidence type="ECO:0000256" key="8">
    <source>
        <dbReference type="ARBA" id="ARBA00022723"/>
    </source>
</evidence>
<dbReference type="Gene3D" id="3.40.630.10">
    <property type="entry name" value="Zn peptidases"/>
    <property type="match status" value="1"/>
</dbReference>
<evidence type="ECO:0000256" key="7">
    <source>
        <dbReference type="ARBA" id="ARBA00022605"/>
    </source>
</evidence>
<dbReference type="InterPro" id="IPR002933">
    <property type="entry name" value="Peptidase_M20"/>
</dbReference>
<name>A0ABY5P4J5_9LACT</name>
<dbReference type="SUPFAM" id="SSF53187">
    <property type="entry name" value="Zn-dependent exopeptidases"/>
    <property type="match status" value="1"/>
</dbReference>
<dbReference type="PANTHER" id="PTHR43808:SF8">
    <property type="entry name" value="PEPTIDASE M20 DIMERISATION DOMAIN-CONTAINING PROTEIN"/>
    <property type="match status" value="1"/>
</dbReference>
<evidence type="ECO:0000256" key="2">
    <source>
        <dbReference type="ARBA" id="ARBA00001947"/>
    </source>
</evidence>
<dbReference type="SUPFAM" id="SSF55031">
    <property type="entry name" value="Bacterial exopeptidase dimerisation domain"/>
    <property type="match status" value="1"/>
</dbReference>
<dbReference type="EC" id="3.5.1.18" evidence="5"/>
<evidence type="ECO:0000313" key="17">
    <source>
        <dbReference type="Proteomes" id="UP001315967"/>
    </source>
</evidence>
<dbReference type="InterPro" id="IPR001261">
    <property type="entry name" value="ArgE/DapE_CS"/>
</dbReference>
<dbReference type="InterPro" id="IPR036264">
    <property type="entry name" value="Bact_exopeptidase_dim_dom"/>
</dbReference>
<evidence type="ECO:0000256" key="9">
    <source>
        <dbReference type="ARBA" id="ARBA00022801"/>
    </source>
</evidence>
<dbReference type="NCBIfam" id="NF006365">
    <property type="entry name" value="PRK08588.1"/>
    <property type="match status" value="1"/>
</dbReference>
<comment type="similarity">
    <text evidence="4">Belongs to the peptidase M20A family.</text>
</comment>
<evidence type="ECO:0000259" key="15">
    <source>
        <dbReference type="Pfam" id="PF07687"/>
    </source>
</evidence>
<proteinExistence type="inferred from homology"/>
<dbReference type="PROSITE" id="PS00759">
    <property type="entry name" value="ARGE_DAPE_CPG2_2"/>
    <property type="match status" value="1"/>
</dbReference>
<sequence length="379" mass="41119">MEREEKIAVLQDVMRMKSVNDHETEVATYLKDLLAEHGIDSELVHYEGDRSNLVAELHGAEAGKVLGISGHLDVVAAGDESEWIHPPFDAVIEDGKLYGRGSTDMKAGTVGLVIAMIELKESGRPFKGTIKLLATFGEEIGTLGSKQLTSLGYADDLDGLLIAEPSGPNELVSAHKGSISYKVVSKGKSSHSSMPGEGINAINQLNAFITRANASMQEVADEYESEKLGRTTQAITLISGGTQINSIPERAELEGNIRSIAEYDNDKIQARLTAIIDEINQEIDGSLELTFTQNNFPVDKPSDNDLILAAQKVVGDLPVVGISPTTDGAQFTQADNHFDFLIFGPGEPSLPHQLNEFVKVEEYLSFIDIFQDIFVTYLA</sequence>
<keyword evidence="12" id="KW-0457">Lysine biosynthesis</keyword>
<reference evidence="16 17" key="1">
    <citation type="submission" date="2022-08" db="EMBL/GenBank/DDBJ databases">
        <title>Aerococcaceae sp. nov isolated from spoiled eye mask.</title>
        <authorList>
            <person name="Zhou G."/>
            <person name="Xie X.-B."/>
            <person name="Shi Q.-S."/>
            <person name="Wang Y.-S."/>
            <person name="Wen X."/>
            <person name="Peng H."/>
            <person name="Yang X.-J."/>
            <person name="Tao H.-B."/>
            <person name="Huang X.-M."/>
        </authorList>
    </citation>
    <scope>NUCLEOTIDE SEQUENCE [LARGE SCALE GENOMIC DNA]</scope>
    <source>
        <strain evidence="17">DM20194951</strain>
    </source>
</reference>
<keyword evidence="17" id="KW-1185">Reference proteome</keyword>
<protein>
    <recommendedName>
        <fullName evidence="6">Probable succinyl-diaminopimelate desuccinylase</fullName>
        <ecNumber evidence="5">3.5.1.18</ecNumber>
    </recommendedName>
</protein>
<evidence type="ECO:0000256" key="6">
    <source>
        <dbReference type="ARBA" id="ARBA00016853"/>
    </source>
</evidence>
<dbReference type="CDD" id="cd08659">
    <property type="entry name" value="M20_ArgE_DapE-like"/>
    <property type="match status" value="1"/>
</dbReference>
<keyword evidence="11" id="KW-0220">Diaminopimelate biosynthesis</keyword>
<dbReference type="Proteomes" id="UP001315967">
    <property type="component" value="Chromosome"/>
</dbReference>
<dbReference type="InterPro" id="IPR010182">
    <property type="entry name" value="ArgE/DapE"/>
</dbReference>
<dbReference type="InterPro" id="IPR011650">
    <property type="entry name" value="Peptidase_M20_dimer"/>
</dbReference>
<dbReference type="Pfam" id="PF07687">
    <property type="entry name" value="M20_dimer"/>
    <property type="match status" value="1"/>
</dbReference>
<dbReference type="PROSITE" id="PS00758">
    <property type="entry name" value="ARGE_DAPE_CPG2_1"/>
    <property type="match status" value="1"/>
</dbReference>
<dbReference type="InterPro" id="IPR050072">
    <property type="entry name" value="Peptidase_M20A"/>
</dbReference>
<evidence type="ECO:0000256" key="5">
    <source>
        <dbReference type="ARBA" id="ARBA00011921"/>
    </source>
</evidence>
<dbReference type="PANTHER" id="PTHR43808">
    <property type="entry name" value="ACETYLORNITHINE DEACETYLASE"/>
    <property type="match status" value="1"/>
</dbReference>
<dbReference type="Gene3D" id="3.30.70.360">
    <property type="match status" value="1"/>
</dbReference>